<dbReference type="InterPro" id="IPR013644">
    <property type="entry name" value="DXP_reductoisomerase_C"/>
</dbReference>
<evidence type="ECO:0000256" key="2">
    <source>
        <dbReference type="ARBA" id="ARBA00006825"/>
    </source>
</evidence>
<dbReference type="FunFam" id="3.40.50.720:FF:000045">
    <property type="entry name" value="1-deoxy-D-xylulose 5-phosphate reductoisomerase"/>
    <property type="match status" value="1"/>
</dbReference>
<evidence type="ECO:0000256" key="6">
    <source>
        <dbReference type="ARBA" id="ARBA00023211"/>
    </source>
</evidence>
<dbReference type="EMBL" id="DVMQ01000007">
    <property type="protein sequence ID" value="HIU23795.1"/>
    <property type="molecule type" value="Genomic_DNA"/>
</dbReference>
<keyword evidence="9" id="KW-0460">Magnesium</keyword>
<dbReference type="Pfam" id="PF08436">
    <property type="entry name" value="DXP_redisom_C"/>
    <property type="match status" value="1"/>
</dbReference>
<proteinExistence type="inferred from homology"/>
<feature type="binding site" evidence="9">
    <location>
        <position position="26"/>
    </location>
    <ligand>
        <name>NADPH</name>
        <dbReference type="ChEBI" id="CHEBI:57783"/>
    </ligand>
</feature>
<comment type="cofactor">
    <cofactor evidence="9">
        <name>Mg(2+)</name>
        <dbReference type="ChEBI" id="CHEBI:18420"/>
    </cofactor>
    <cofactor evidence="9">
        <name>Mn(2+)</name>
        <dbReference type="ChEBI" id="CHEBI:29035"/>
    </cofactor>
</comment>
<evidence type="ECO:0000256" key="8">
    <source>
        <dbReference type="ARBA" id="ARBA00048543"/>
    </source>
</evidence>
<feature type="binding site" evidence="9">
    <location>
        <position position="137"/>
    </location>
    <ligand>
        <name>1-deoxy-D-xylulose 5-phosphate</name>
        <dbReference type="ChEBI" id="CHEBI:57792"/>
    </ligand>
</feature>
<dbReference type="PANTHER" id="PTHR30525">
    <property type="entry name" value="1-DEOXY-D-XYLULOSE 5-PHOSPHATE REDUCTOISOMERASE"/>
    <property type="match status" value="1"/>
</dbReference>
<comment type="caution">
    <text evidence="13">The sequence shown here is derived from an EMBL/GenBank/DDBJ whole genome shotgun (WGS) entry which is preliminary data.</text>
</comment>
<keyword evidence="7 9" id="KW-0414">Isoprene biosynthesis</keyword>
<dbReference type="EC" id="1.1.1.267" evidence="9"/>
<dbReference type="PIRSF" id="PIRSF006205">
    <property type="entry name" value="Dxp_reductismrs"/>
    <property type="match status" value="1"/>
</dbReference>
<comment type="function">
    <text evidence="9">Catalyzes the NADPH-dependent rearrangement and reduction of 1-deoxy-D-xylulose-5-phosphate (DXP) to 2-C-methyl-D-erythritol 4-phosphate (MEP).</text>
</comment>
<dbReference type="GO" id="GO:0051484">
    <property type="term" value="P:isopentenyl diphosphate biosynthetic process, methylerythritol 4-phosphate pathway involved in terpenoid biosynthetic process"/>
    <property type="evidence" value="ECO:0007669"/>
    <property type="project" value="TreeGrafter"/>
</dbReference>
<feature type="domain" description="1-deoxy-D-xylulose 5-phosphate reductoisomerase C-terminal" evidence="11">
    <location>
        <begin position="156"/>
        <end position="239"/>
    </location>
</feature>
<feature type="binding site" evidence="9">
    <location>
        <position position="227"/>
    </location>
    <ligand>
        <name>1-deoxy-D-xylulose 5-phosphate</name>
        <dbReference type="ChEBI" id="CHEBI:57792"/>
    </ligand>
</feature>
<dbReference type="SUPFAM" id="SSF51735">
    <property type="entry name" value="NAD(P)-binding Rossmann-fold domains"/>
    <property type="match status" value="1"/>
</dbReference>
<keyword evidence="3 9" id="KW-0479">Metal-binding</keyword>
<dbReference type="Proteomes" id="UP000824078">
    <property type="component" value="Unassembled WGS sequence"/>
</dbReference>
<dbReference type="AlphaFoldDB" id="A0A9D1L4G4"/>
<keyword evidence="6 9" id="KW-0464">Manganese</keyword>
<feature type="domain" description="DXP reductoisomerase C-terminal" evidence="12">
    <location>
        <begin position="271"/>
        <end position="387"/>
    </location>
</feature>
<evidence type="ECO:0000256" key="7">
    <source>
        <dbReference type="ARBA" id="ARBA00023229"/>
    </source>
</evidence>
<evidence type="ECO:0000259" key="12">
    <source>
        <dbReference type="Pfam" id="PF13288"/>
    </source>
</evidence>
<dbReference type="InterPro" id="IPR026877">
    <property type="entry name" value="DXPR_C"/>
</dbReference>
<reference evidence="13" key="1">
    <citation type="submission" date="2020-10" db="EMBL/GenBank/DDBJ databases">
        <authorList>
            <person name="Gilroy R."/>
        </authorList>
    </citation>
    <scope>NUCLEOTIDE SEQUENCE</scope>
    <source>
        <strain evidence="13">ChiHjej12B11-29160</strain>
    </source>
</reference>
<organism evidence="13 14">
    <name type="scientific">Candidatus Coprovicinus avistercoris</name>
    <dbReference type="NCBI Taxonomy" id="2840754"/>
    <lineage>
        <taxon>Bacteria</taxon>
        <taxon>Bacillati</taxon>
        <taxon>Actinomycetota</taxon>
        <taxon>Coriobacteriia</taxon>
        <taxon>Coriobacteriales</taxon>
        <taxon>Coriobacteriaceae</taxon>
        <taxon>Coriobacteriaceae incertae sedis</taxon>
        <taxon>Candidatus Coprovicinus</taxon>
    </lineage>
</organism>
<dbReference type="SUPFAM" id="SSF69055">
    <property type="entry name" value="1-deoxy-D-xylulose-5-phosphate reductoisomerase, C-terminal domain"/>
    <property type="match status" value="1"/>
</dbReference>
<dbReference type="HAMAP" id="MF_00183">
    <property type="entry name" value="DXP_reductoisom"/>
    <property type="match status" value="1"/>
</dbReference>
<feature type="binding site" evidence="9">
    <location>
        <position position="160"/>
    </location>
    <ligand>
        <name>Mn(2+)</name>
        <dbReference type="ChEBI" id="CHEBI:29035"/>
    </ligand>
</feature>
<feature type="binding site" evidence="9">
    <location>
        <position position="231"/>
    </location>
    <ligand>
        <name>1-deoxy-D-xylulose 5-phosphate</name>
        <dbReference type="ChEBI" id="CHEBI:57792"/>
    </ligand>
</feature>
<comment type="similarity">
    <text evidence="2 9">Belongs to the DXR family.</text>
</comment>
<accession>A0A9D1L4G4</accession>
<evidence type="ECO:0000256" key="3">
    <source>
        <dbReference type="ARBA" id="ARBA00022723"/>
    </source>
</evidence>
<name>A0A9D1L4G4_9ACTN</name>
<feature type="binding site" evidence="9">
    <location>
        <position position="161"/>
    </location>
    <ligand>
        <name>1-deoxy-D-xylulose 5-phosphate</name>
        <dbReference type="ChEBI" id="CHEBI:57792"/>
    </ligand>
</feature>
<feature type="binding site" evidence="9">
    <location>
        <position position="25"/>
    </location>
    <ligand>
        <name>NADPH</name>
        <dbReference type="ChEBI" id="CHEBI:57783"/>
    </ligand>
</feature>
<sequence>MSLFEDVPSQTLDRPLRVAILGCSGSIGTQTLDVCRLHTDKIQVVGLSVFSSCEKLVQAQREFQVPHVVVADATHRDDPVLTELPDTCDLRFGPDAVRRLATLPEVDCVLVAVVGEAGIGACYDALAADKIVACANKEALVSGGDLLMPMVKPGKLIPVDSEHSAIFQCLRGERHSELSRIWLTCSGGPFLGKTKSELADVTPEQALAHPSWSMGPKITIDSATLMNKGLEVLEAHHLFDVPVDAIEVLIQPQSRIHSMVEFVDGSVIAQLGPSDMRIPIQLAFSYPDRWESPATSVDFCQEVPLQFSQPDMTTFKCLALAFEAGRTGGTLPCAMNAANEIANAAFRKKNLSFLGIPEVVEQVMNLTDVEHVESLEQLEDVDRLARKRAEAIIGGLEV</sequence>
<feature type="binding site" evidence="9">
    <location>
        <position position="136"/>
    </location>
    <ligand>
        <name>NADPH</name>
        <dbReference type="ChEBI" id="CHEBI:57783"/>
    </ligand>
</feature>
<evidence type="ECO:0000256" key="4">
    <source>
        <dbReference type="ARBA" id="ARBA00022857"/>
    </source>
</evidence>
<feature type="domain" description="1-deoxy-D-xylulose 5-phosphate reductoisomerase N-terminal" evidence="10">
    <location>
        <begin position="18"/>
        <end position="144"/>
    </location>
</feature>
<dbReference type="Pfam" id="PF02670">
    <property type="entry name" value="DXP_reductoisom"/>
    <property type="match status" value="1"/>
</dbReference>
<evidence type="ECO:0000313" key="14">
    <source>
        <dbReference type="Proteomes" id="UP000824078"/>
    </source>
</evidence>
<feature type="binding site" evidence="9">
    <location>
        <position position="162"/>
    </location>
    <ligand>
        <name>Mn(2+)</name>
        <dbReference type="ChEBI" id="CHEBI:29035"/>
    </ligand>
</feature>
<dbReference type="InterPro" id="IPR036291">
    <property type="entry name" value="NAD(P)-bd_dom_sf"/>
</dbReference>
<evidence type="ECO:0000256" key="1">
    <source>
        <dbReference type="ARBA" id="ARBA00005094"/>
    </source>
</evidence>
<feature type="binding site" evidence="9">
    <location>
        <position position="162"/>
    </location>
    <ligand>
        <name>1-deoxy-D-xylulose 5-phosphate</name>
        <dbReference type="ChEBI" id="CHEBI:57792"/>
    </ligand>
</feature>
<dbReference type="Gene3D" id="3.40.50.720">
    <property type="entry name" value="NAD(P)-binding Rossmann-like Domain"/>
    <property type="match status" value="1"/>
</dbReference>
<protein>
    <recommendedName>
        <fullName evidence="9">1-deoxy-D-xylulose 5-phosphate reductoisomerase</fullName>
        <shortName evidence="9">DXP reductoisomerase</shortName>
        <ecNumber evidence="9">1.1.1.267</ecNumber>
    </recommendedName>
    <alternativeName>
        <fullName evidence="9">1-deoxyxylulose-5-phosphate reductoisomerase</fullName>
    </alternativeName>
    <alternativeName>
        <fullName evidence="9">2-C-methyl-D-erythritol 4-phosphate synthase</fullName>
    </alternativeName>
</protein>
<dbReference type="GO" id="GO:0030145">
    <property type="term" value="F:manganese ion binding"/>
    <property type="evidence" value="ECO:0007669"/>
    <property type="project" value="TreeGrafter"/>
</dbReference>
<evidence type="ECO:0000313" key="13">
    <source>
        <dbReference type="EMBL" id="HIU23795.1"/>
    </source>
</evidence>
<dbReference type="Gene3D" id="1.10.1740.10">
    <property type="match status" value="1"/>
</dbReference>
<reference evidence="13" key="2">
    <citation type="journal article" date="2021" name="PeerJ">
        <title>Extensive microbial diversity within the chicken gut microbiome revealed by metagenomics and culture.</title>
        <authorList>
            <person name="Gilroy R."/>
            <person name="Ravi A."/>
            <person name="Getino M."/>
            <person name="Pursley I."/>
            <person name="Horton D.L."/>
            <person name="Alikhan N.F."/>
            <person name="Baker D."/>
            <person name="Gharbi K."/>
            <person name="Hall N."/>
            <person name="Watson M."/>
            <person name="Adriaenssens E.M."/>
            <person name="Foster-Nyarko E."/>
            <person name="Jarju S."/>
            <person name="Secka A."/>
            <person name="Antonio M."/>
            <person name="Oren A."/>
            <person name="Chaudhuri R.R."/>
            <person name="La Ragione R."/>
            <person name="Hildebrand F."/>
            <person name="Pallen M.J."/>
        </authorList>
    </citation>
    <scope>NUCLEOTIDE SEQUENCE</scope>
    <source>
        <strain evidence="13">ChiHjej12B11-29160</strain>
    </source>
</reference>
<evidence type="ECO:0000256" key="5">
    <source>
        <dbReference type="ARBA" id="ARBA00023002"/>
    </source>
</evidence>
<feature type="binding site" evidence="9">
    <location>
        <position position="231"/>
    </location>
    <ligand>
        <name>Mn(2+)</name>
        <dbReference type="ChEBI" id="CHEBI:29035"/>
    </ligand>
</feature>
<feature type="binding site" evidence="9">
    <location>
        <position position="222"/>
    </location>
    <ligand>
        <name>1-deoxy-D-xylulose 5-phosphate</name>
        <dbReference type="ChEBI" id="CHEBI:57792"/>
    </ligand>
</feature>
<dbReference type="InterPro" id="IPR003821">
    <property type="entry name" value="DXP_reductoisomerase"/>
</dbReference>
<dbReference type="NCBIfam" id="TIGR00243">
    <property type="entry name" value="Dxr"/>
    <property type="match status" value="1"/>
</dbReference>
<keyword evidence="5 9" id="KW-0560">Oxidoreductase</keyword>
<dbReference type="GO" id="GO:0070402">
    <property type="term" value="F:NADPH binding"/>
    <property type="evidence" value="ECO:0007669"/>
    <property type="project" value="InterPro"/>
</dbReference>
<dbReference type="GO" id="GO:0030604">
    <property type="term" value="F:1-deoxy-D-xylulose-5-phosphate reductoisomerase activity"/>
    <property type="evidence" value="ECO:0007669"/>
    <property type="project" value="UniProtKB-UniRule"/>
</dbReference>
<feature type="binding site" evidence="9">
    <location>
        <position position="27"/>
    </location>
    <ligand>
        <name>NADPH</name>
        <dbReference type="ChEBI" id="CHEBI:57783"/>
    </ligand>
</feature>
<evidence type="ECO:0000259" key="11">
    <source>
        <dbReference type="Pfam" id="PF08436"/>
    </source>
</evidence>
<gene>
    <name evidence="9" type="primary">dxr</name>
    <name evidence="13" type="ORF">IAD17_02575</name>
</gene>
<keyword evidence="4 9" id="KW-0521">NADP</keyword>
<comment type="caution">
    <text evidence="9">Lacks conserved residue(s) required for the propagation of feature annotation.</text>
</comment>
<feature type="binding site" evidence="9">
    <location>
        <position position="209"/>
    </location>
    <ligand>
        <name>1-deoxy-D-xylulose 5-phosphate</name>
        <dbReference type="ChEBI" id="CHEBI:57792"/>
    </ligand>
</feature>
<evidence type="ECO:0000256" key="9">
    <source>
        <dbReference type="HAMAP-Rule" id="MF_00183"/>
    </source>
</evidence>
<feature type="binding site" evidence="9">
    <location>
        <position position="138"/>
    </location>
    <ligand>
        <name>NADPH</name>
        <dbReference type="ChEBI" id="CHEBI:57783"/>
    </ligand>
</feature>
<feature type="binding site" evidence="9">
    <location>
        <position position="228"/>
    </location>
    <ligand>
        <name>1-deoxy-D-xylulose 5-phosphate</name>
        <dbReference type="ChEBI" id="CHEBI:57792"/>
    </ligand>
</feature>
<dbReference type="Pfam" id="PF13288">
    <property type="entry name" value="DXPR_C"/>
    <property type="match status" value="1"/>
</dbReference>
<comment type="catalytic activity">
    <reaction evidence="8">
        <text>2-C-methyl-D-erythritol 4-phosphate + NADP(+) = 1-deoxy-D-xylulose 5-phosphate + NADPH + H(+)</text>
        <dbReference type="Rhea" id="RHEA:13717"/>
        <dbReference type="ChEBI" id="CHEBI:15378"/>
        <dbReference type="ChEBI" id="CHEBI:57783"/>
        <dbReference type="ChEBI" id="CHEBI:57792"/>
        <dbReference type="ChEBI" id="CHEBI:58262"/>
        <dbReference type="ChEBI" id="CHEBI:58349"/>
        <dbReference type="EC" id="1.1.1.267"/>
    </reaction>
    <physiologicalReaction direction="right-to-left" evidence="8">
        <dbReference type="Rhea" id="RHEA:13719"/>
    </physiologicalReaction>
</comment>
<feature type="binding site" evidence="9">
    <location>
        <position position="186"/>
    </location>
    <ligand>
        <name>1-deoxy-D-xylulose 5-phosphate</name>
        <dbReference type="ChEBI" id="CHEBI:57792"/>
    </ligand>
</feature>
<dbReference type="PANTHER" id="PTHR30525:SF0">
    <property type="entry name" value="1-DEOXY-D-XYLULOSE 5-PHOSPHATE REDUCTOISOMERASE, CHLOROPLASTIC"/>
    <property type="match status" value="1"/>
</dbReference>
<comment type="pathway">
    <text evidence="1 9">Isoprenoid biosynthesis; isopentenyl diphosphate biosynthesis via DXP pathway; isopentenyl diphosphate from 1-deoxy-D-xylulose 5-phosphate: step 1/6.</text>
</comment>
<evidence type="ECO:0000259" key="10">
    <source>
        <dbReference type="Pfam" id="PF02670"/>
    </source>
</evidence>
<dbReference type="InterPro" id="IPR013512">
    <property type="entry name" value="DXP_reductoisomerase_N"/>
</dbReference>
<dbReference type="InterPro" id="IPR036169">
    <property type="entry name" value="DXPR_C_sf"/>
</dbReference>
<feature type="binding site" evidence="9">
    <location>
        <position position="215"/>
    </location>
    <ligand>
        <name>NADPH</name>
        <dbReference type="ChEBI" id="CHEBI:57783"/>
    </ligand>
</feature>
<dbReference type="SUPFAM" id="SSF55347">
    <property type="entry name" value="Glyceraldehyde-3-phosphate dehydrogenase-like, C-terminal domain"/>
    <property type="match status" value="1"/>
</dbReference>